<comment type="caution">
    <text evidence="4">The sequence shown here is derived from an EMBL/GenBank/DDBJ whole genome shotgun (WGS) entry which is preliminary data.</text>
</comment>
<protein>
    <submittedName>
        <fullName evidence="4">Phage tail fiber protein</fullName>
    </submittedName>
</protein>
<dbReference type="InterPro" id="IPR037053">
    <property type="entry name" value="Phage_tail_collar_dom_sf"/>
</dbReference>
<dbReference type="SUPFAM" id="SSF88874">
    <property type="entry name" value="Receptor-binding domain of short tail fibre protein gp12"/>
    <property type="match status" value="1"/>
</dbReference>
<accession>A0A1B7JEC0</accession>
<dbReference type="InterPro" id="IPR022225">
    <property type="entry name" value="Phage_tail_fibre_N"/>
</dbReference>
<gene>
    <name evidence="4" type="ORF">M989_04230</name>
</gene>
<dbReference type="InterPro" id="IPR011083">
    <property type="entry name" value="Phage_tail_collar_dom"/>
</dbReference>
<dbReference type="Proteomes" id="UP000078386">
    <property type="component" value="Unassembled WGS sequence"/>
</dbReference>
<reference evidence="4 5" key="1">
    <citation type="submission" date="2016-04" db="EMBL/GenBank/DDBJ databases">
        <title>ATOL: Assembling a taxonomically balanced genome-scale reconstruction of the evolutionary history of the Enterobacteriaceae.</title>
        <authorList>
            <person name="Plunkett G.III."/>
            <person name="Neeno-Eckwall E.C."/>
            <person name="Glasner J.D."/>
            <person name="Perna N.T."/>
        </authorList>
    </citation>
    <scope>NUCLEOTIDE SEQUENCE [LARGE SCALE GENOMIC DNA]</scope>
    <source>
        <strain evidence="4 5">ATCC 51603</strain>
    </source>
</reference>
<organism evidence="4 5">
    <name type="scientific">Kluyvera georgiana ATCC 51603</name>
    <dbReference type="NCBI Taxonomy" id="1354264"/>
    <lineage>
        <taxon>Bacteria</taxon>
        <taxon>Pseudomonadati</taxon>
        <taxon>Pseudomonadota</taxon>
        <taxon>Gammaproteobacteria</taxon>
        <taxon>Enterobacterales</taxon>
        <taxon>Enterobacteriaceae</taxon>
        <taxon>Kluyvera</taxon>
    </lineage>
</organism>
<feature type="domain" description="Phage tail fibre protein N-terminal" evidence="3">
    <location>
        <begin position="4"/>
        <end position="155"/>
    </location>
</feature>
<dbReference type="RefSeq" id="WP_064548627.1">
    <property type="nucleotide sequence ID" value="NZ_LXEU01000085.1"/>
</dbReference>
<evidence type="ECO:0000259" key="3">
    <source>
        <dbReference type="Pfam" id="PF12571"/>
    </source>
</evidence>
<feature type="domain" description="Phage tail collar" evidence="2">
    <location>
        <begin position="298"/>
        <end position="345"/>
    </location>
</feature>
<proteinExistence type="predicted"/>
<evidence type="ECO:0000313" key="5">
    <source>
        <dbReference type="Proteomes" id="UP000078386"/>
    </source>
</evidence>
<keyword evidence="5" id="KW-1185">Reference proteome</keyword>
<dbReference type="Pfam" id="PF12571">
    <property type="entry name" value="Phage_tail_fib"/>
    <property type="match status" value="1"/>
</dbReference>
<dbReference type="PANTHER" id="PTHR35191">
    <property type="entry name" value="PROPHAGE SIDE TAIL FIBER PROTEIN HOMOLOG STFQ-RELATED"/>
    <property type="match status" value="1"/>
</dbReference>
<dbReference type="PATRIC" id="fig|1354264.4.peg.4376"/>
<dbReference type="InterPro" id="IPR051934">
    <property type="entry name" value="Phage_Tail_Fiber_Structural"/>
</dbReference>
<feature type="compositionally biased region" description="Polar residues" evidence="1">
    <location>
        <begin position="404"/>
        <end position="414"/>
    </location>
</feature>
<feature type="region of interest" description="Disordered" evidence="1">
    <location>
        <begin position="387"/>
        <end position="417"/>
    </location>
</feature>
<dbReference type="Pfam" id="PF07484">
    <property type="entry name" value="Collar"/>
    <property type="match status" value="1"/>
</dbReference>
<evidence type="ECO:0000256" key="1">
    <source>
        <dbReference type="SAM" id="MobiDB-lite"/>
    </source>
</evidence>
<evidence type="ECO:0000259" key="2">
    <source>
        <dbReference type="Pfam" id="PF07484"/>
    </source>
</evidence>
<sequence>MSQVAITKAFQDWKAQQAINNTPVTLDEFVFAYIPGLDYDKPIDVNETLPAVDKIVHRQDVSQFGVINDNAVTYSVTIGADIGDFDFNWIGLINRESGVLAMVIHVPTQRKIQNAAGQQGNVLVRSMLMEYSGAKTATAITTPAETWQIDFTARLGAMDDRQRIENIDLYGDAAFFGDGWLVAQRDGQFYVNKGAGYVAGLRADLPGDANIDVQMPAKVWLDVCWTGTLTSVWGVQCKITVANELTDYEEDGQNHYVFALASIDAEGNITDLRPKGLNDDLGLGELAAMDINDVLPVGIPQPWPTNTPPKKWALMWGQEFDPLVYPLLGAAYPDGIIPDMRGQTIKGRPDGREVLSYEEDGNKKHGHSATIAETDLGTKLTEEFDYGSKTTEEDEGHSHKLTASVPTTRSNSNHVSGGSTGVWTSGLATTVDGVHAHVVYIGSHAHIVQLGSHGHEIIIDESGNVETTVKNIAYNYIVRLA</sequence>
<name>A0A1B7JEC0_9ENTR</name>
<dbReference type="PANTHER" id="PTHR35191:SF1">
    <property type="entry name" value="PROPHAGE SIDE TAIL FIBER PROTEIN HOMOLOG STFQ-RELATED"/>
    <property type="match status" value="1"/>
</dbReference>
<dbReference type="EMBL" id="LXEU01000085">
    <property type="protein sequence ID" value="OAT46258.1"/>
    <property type="molecule type" value="Genomic_DNA"/>
</dbReference>
<dbReference type="Gene3D" id="3.90.1340.10">
    <property type="entry name" value="Phage tail collar domain"/>
    <property type="match status" value="1"/>
</dbReference>
<evidence type="ECO:0000313" key="4">
    <source>
        <dbReference type="EMBL" id="OAT46258.1"/>
    </source>
</evidence>
<dbReference type="AlphaFoldDB" id="A0A1B7JEC0"/>